<evidence type="ECO:0000256" key="1">
    <source>
        <dbReference type="SAM" id="Phobius"/>
    </source>
</evidence>
<dbReference type="GO" id="GO:0016740">
    <property type="term" value="F:transferase activity"/>
    <property type="evidence" value="ECO:0007669"/>
    <property type="project" value="UniProtKB-KW"/>
</dbReference>
<keyword evidence="1" id="KW-0472">Membrane</keyword>
<keyword evidence="1" id="KW-1133">Transmembrane helix</keyword>
<feature type="transmembrane region" description="Helical" evidence="1">
    <location>
        <begin position="12"/>
        <end position="31"/>
    </location>
</feature>
<keyword evidence="1" id="KW-0812">Transmembrane</keyword>
<reference evidence="2 3" key="1">
    <citation type="submission" date="2017-03" db="EMBL/GenBank/DDBJ databases">
        <title>Genome Survey of Euroglyphus maynei.</title>
        <authorList>
            <person name="Arlian L.G."/>
            <person name="Morgan M.S."/>
            <person name="Rider S.D."/>
        </authorList>
    </citation>
    <scope>NUCLEOTIDE SEQUENCE [LARGE SCALE GENOMIC DNA]</scope>
    <source>
        <strain evidence="2">Arlian Lab</strain>
        <tissue evidence="2">Whole body</tissue>
    </source>
</reference>
<protein>
    <submittedName>
        <fullName evidence="2">Heparan-alpha-glucosaminide N-acetyltransferase-like protein</fullName>
    </submittedName>
</protein>
<sequence>MPRCLNCIKLWPQYALALIMITIYGYLSFGWKFDPDCPLGYVGPGGLYDNISNPFCIGGSAHRIDELLFTANHCYRGNFAGIIYDQGYFNLWHDPEGLLGTTNSIVLTIIGLQVGHTVLHNVQPWARF</sequence>
<organism evidence="2 3">
    <name type="scientific">Euroglyphus maynei</name>
    <name type="common">Mayne's house dust mite</name>
    <dbReference type="NCBI Taxonomy" id="6958"/>
    <lineage>
        <taxon>Eukaryota</taxon>
        <taxon>Metazoa</taxon>
        <taxon>Ecdysozoa</taxon>
        <taxon>Arthropoda</taxon>
        <taxon>Chelicerata</taxon>
        <taxon>Arachnida</taxon>
        <taxon>Acari</taxon>
        <taxon>Acariformes</taxon>
        <taxon>Sarcoptiformes</taxon>
        <taxon>Astigmata</taxon>
        <taxon>Psoroptidia</taxon>
        <taxon>Analgoidea</taxon>
        <taxon>Pyroglyphidae</taxon>
        <taxon>Pyroglyphinae</taxon>
        <taxon>Euroglyphus</taxon>
    </lineage>
</organism>
<comment type="caution">
    <text evidence="2">The sequence shown here is derived from an EMBL/GenBank/DDBJ whole genome shotgun (WGS) entry which is preliminary data.</text>
</comment>
<dbReference type="AlphaFoldDB" id="A0A1Y3AUW9"/>
<keyword evidence="3" id="KW-1185">Reference proteome</keyword>
<accession>A0A1Y3AUW9</accession>
<proteinExistence type="predicted"/>
<dbReference type="OrthoDB" id="2149840at2759"/>
<evidence type="ECO:0000313" key="2">
    <source>
        <dbReference type="EMBL" id="OTF71614.1"/>
    </source>
</evidence>
<gene>
    <name evidence="2" type="ORF">BLA29_012497</name>
</gene>
<feature type="non-terminal residue" evidence="2">
    <location>
        <position position="128"/>
    </location>
</feature>
<keyword evidence="2" id="KW-0808">Transferase</keyword>
<dbReference type="Proteomes" id="UP000194236">
    <property type="component" value="Unassembled WGS sequence"/>
</dbReference>
<name>A0A1Y3AUW9_EURMA</name>
<dbReference type="EMBL" id="MUJZ01060105">
    <property type="protein sequence ID" value="OTF71614.1"/>
    <property type="molecule type" value="Genomic_DNA"/>
</dbReference>
<dbReference type="PANTHER" id="PTHR31061">
    <property type="entry name" value="LD22376P"/>
    <property type="match status" value="1"/>
</dbReference>
<dbReference type="PANTHER" id="PTHR31061:SF24">
    <property type="entry name" value="LD22376P"/>
    <property type="match status" value="1"/>
</dbReference>
<evidence type="ECO:0000313" key="3">
    <source>
        <dbReference type="Proteomes" id="UP000194236"/>
    </source>
</evidence>